<feature type="region of interest" description="Disordered" evidence="1">
    <location>
        <begin position="41"/>
        <end position="67"/>
    </location>
</feature>
<protein>
    <submittedName>
        <fullName evidence="2">Host attachment protein</fullName>
    </submittedName>
</protein>
<evidence type="ECO:0000313" key="2">
    <source>
        <dbReference type="EMBL" id="MBK1696186.1"/>
    </source>
</evidence>
<feature type="compositionally biased region" description="Gly residues" evidence="1">
    <location>
        <begin position="53"/>
        <end position="62"/>
    </location>
</feature>
<evidence type="ECO:0000313" key="3">
    <source>
        <dbReference type="Proteomes" id="UP000778970"/>
    </source>
</evidence>
<dbReference type="EMBL" id="NRRE01000011">
    <property type="protein sequence ID" value="MBK1696186.1"/>
    <property type="molecule type" value="Genomic_DNA"/>
</dbReference>
<keyword evidence="3" id="KW-1185">Reference proteome</keyword>
<dbReference type="RefSeq" id="WP_027288081.1">
    <property type="nucleotide sequence ID" value="NZ_NRRE01000011.1"/>
</dbReference>
<reference evidence="2" key="1">
    <citation type="submission" date="2017-08" db="EMBL/GenBank/DDBJ databases">
        <authorList>
            <person name="Imhoff J.F."/>
            <person name="Rahn T."/>
            <person name="Kuenzel S."/>
            <person name="Neulinger S.C."/>
        </authorList>
    </citation>
    <scope>NUCLEOTIDE SEQUENCE</scope>
    <source>
        <strain evidence="2">DSM 9154</strain>
    </source>
</reference>
<reference evidence="2" key="2">
    <citation type="journal article" date="2020" name="Microorganisms">
        <title>Osmotic Adaptation and Compatible Solute Biosynthesis of Phototrophic Bacteria as Revealed from Genome Analyses.</title>
        <authorList>
            <person name="Imhoff J.F."/>
            <person name="Rahn T."/>
            <person name="Kunzel S."/>
            <person name="Keller A."/>
            <person name="Neulinger S.C."/>
        </authorList>
    </citation>
    <scope>NUCLEOTIDE SEQUENCE</scope>
    <source>
        <strain evidence="2">DSM 9154</strain>
    </source>
</reference>
<name>A0A934QFU7_9PROT</name>
<accession>A0A934QFU7</accession>
<evidence type="ECO:0000256" key="1">
    <source>
        <dbReference type="SAM" id="MobiDB-lite"/>
    </source>
</evidence>
<sequence length="148" mass="16723">MKPIRTWVLVADGRRARFLENLGPEKGLQSARDRAMQQALPPDRELTRDQAGFGKGPGGDGHGLTPKVDHHEFAKERFAHEVAEVLIHARKRHEFDRLVLVAPPKEMGHLRNELDDDTRKMVVGEIKKELVNAQTEELHEQLGTVMAV</sequence>
<organism evidence="2 3">
    <name type="scientific">Rhodovibrio salinarum</name>
    <dbReference type="NCBI Taxonomy" id="1087"/>
    <lineage>
        <taxon>Bacteria</taxon>
        <taxon>Pseudomonadati</taxon>
        <taxon>Pseudomonadota</taxon>
        <taxon>Alphaproteobacteria</taxon>
        <taxon>Rhodospirillales</taxon>
        <taxon>Rhodovibrionaceae</taxon>
        <taxon>Rhodovibrio</taxon>
    </lineage>
</organism>
<dbReference type="AlphaFoldDB" id="A0A934QFU7"/>
<proteinExistence type="predicted"/>
<dbReference type="Proteomes" id="UP000778970">
    <property type="component" value="Unassembled WGS sequence"/>
</dbReference>
<dbReference type="InterPro" id="IPR041374">
    <property type="entry name" value="BaeRF_family12"/>
</dbReference>
<gene>
    <name evidence="2" type="ORF">CKO21_02875</name>
</gene>
<dbReference type="Pfam" id="PF18856">
    <property type="entry name" value="baeRF_family12"/>
    <property type="match status" value="1"/>
</dbReference>
<comment type="caution">
    <text evidence="2">The sequence shown here is derived from an EMBL/GenBank/DDBJ whole genome shotgun (WGS) entry which is preliminary data.</text>
</comment>